<evidence type="ECO:0000256" key="9">
    <source>
        <dbReference type="SAM" id="Phobius"/>
    </source>
</evidence>
<feature type="domain" description="Endonuclease/exonuclease/phosphatase" evidence="10">
    <location>
        <begin position="105"/>
        <end position="333"/>
    </location>
</feature>
<keyword evidence="6" id="KW-0378">Hydrolase</keyword>
<evidence type="ECO:0000256" key="4">
    <source>
        <dbReference type="ARBA" id="ARBA00022723"/>
    </source>
</evidence>
<dbReference type="GO" id="GO:0004527">
    <property type="term" value="F:exonuclease activity"/>
    <property type="evidence" value="ECO:0007669"/>
    <property type="project" value="UniProtKB-KW"/>
</dbReference>
<keyword evidence="7" id="KW-0460">Magnesium</keyword>
<keyword evidence="9" id="KW-1133">Transmembrane helix</keyword>
<keyword evidence="8" id="KW-0234">DNA repair</keyword>
<keyword evidence="9" id="KW-0812">Transmembrane</keyword>
<keyword evidence="3" id="KW-0540">Nuclease</keyword>
<comment type="cofactor">
    <cofactor evidence="2">
        <name>Mg(2+)</name>
        <dbReference type="ChEBI" id="CHEBI:18420"/>
    </cofactor>
</comment>
<dbReference type="AlphaFoldDB" id="A0A6B3R6S0"/>
<feature type="transmembrane region" description="Helical" evidence="9">
    <location>
        <begin position="68"/>
        <end position="84"/>
    </location>
</feature>
<dbReference type="Gene3D" id="3.60.10.10">
    <property type="entry name" value="Endonuclease/exonuclease/phosphatase"/>
    <property type="match status" value="1"/>
</dbReference>
<feature type="transmembrane region" description="Helical" evidence="9">
    <location>
        <begin position="12"/>
        <end position="33"/>
    </location>
</feature>
<keyword evidence="4" id="KW-0479">Metal-binding</keyword>
<dbReference type="InterPro" id="IPR051547">
    <property type="entry name" value="TDP2-like"/>
</dbReference>
<evidence type="ECO:0000313" key="12">
    <source>
        <dbReference type="Proteomes" id="UP000478505"/>
    </source>
</evidence>
<sequence>MKKAKLNFFQNLVFAVNLFFAACLLVAYILPFVPPKFSAFLSILNLGLPVFMLINLCFAVYWLLKLRLHFIVSAVLVLGGYSYMKKIFVFKDNAQEVTENTFKVMSYNVRLFNAYDWIDKEDVEQKISDFIAKESPDIVAFQDYKKAPDLAMNAFPYSFEKFKTTSSRIGIAIFSKYKIINKGSIDFPNTHNNAIFADVLIQNDTLRVYAVHLESLKVIPDVKELQKENHQKLISRVGKSFVKQQEQTKMLTENFETTHLPKIVCIDMNNTPFSYVANQLLAHNLEDAFVESGQGLGKTFDFDFLPLRIDAIFNEKSIQNINFKNYDLRLSDHYPIMASFKLSD</sequence>
<protein>
    <submittedName>
        <fullName evidence="11">Endonuclease/exonuclease/phosphatase family protein</fullName>
    </submittedName>
</protein>
<dbReference type="EMBL" id="JAAIKD010000002">
    <property type="protein sequence ID" value="NEV93501.1"/>
    <property type="molecule type" value="Genomic_DNA"/>
</dbReference>
<accession>A0A6B3R6S0</accession>
<evidence type="ECO:0000313" key="11">
    <source>
        <dbReference type="EMBL" id="NEV93501.1"/>
    </source>
</evidence>
<keyword evidence="12" id="KW-1185">Reference proteome</keyword>
<keyword evidence="5" id="KW-0227">DNA damage</keyword>
<evidence type="ECO:0000256" key="5">
    <source>
        <dbReference type="ARBA" id="ARBA00022763"/>
    </source>
</evidence>
<dbReference type="CDD" id="cd09084">
    <property type="entry name" value="EEP-2"/>
    <property type="match status" value="1"/>
</dbReference>
<dbReference type="PANTHER" id="PTHR15822">
    <property type="entry name" value="TRAF AND TNF RECEPTOR-ASSOCIATED PROTEIN"/>
    <property type="match status" value="1"/>
</dbReference>
<keyword evidence="11" id="KW-0255">Endonuclease</keyword>
<comment type="caution">
    <text evidence="11">The sequence shown here is derived from an EMBL/GenBank/DDBJ whole genome shotgun (WGS) entry which is preliminary data.</text>
</comment>
<feature type="transmembrane region" description="Helical" evidence="9">
    <location>
        <begin position="39"/>
        <end position="61"/>
    </location>
</feature>
<dbReference type="SUPFAM" id="SSF56219">
    <property type="entry name" value="DNase I-like"/>
    <property type="match status" value="1"/>
</dbReference>
<evidence type="ECO:0000256" key="6">
    <source>
        <dbReference type="ARBA" id="ARBA00022801"/>
    </source>
</evidence>
<evidence type="ECO:0000256" key="2">
    <source>
        <dbReference type="ARBA" id="ARBA00001946"/>
    </source>
</evidence>
<dbReference type="Proteomes" id="UP000478505">
    <property type="component" value="Unassembled WGS sequence"/>
</dbReference>
<evidence type="ECO:0000259" key="10">
    <source>
        <dbReference type="Pfam" id="PF03372"/>
    </source>
</evidence>
<dbReference type="Pfam" id="PF03372">
    <property type="entry name" value="Exo_endo_phos"/>
    <property type="match status" value="1"/>
</dbReference>
<dbReference type="RefSeq" id="WP_164004212.1">
    <property type="nucleotide sequence ID" value="NZ_JAAIKD010000002.1"/>
</dbReference>
<evidence type="ECO:0000256" key="7">
    <source>
        <dbReference type="ARBA" id="ARBA00022842"/>
    </source>
</evidence>
<dbReference type="InterPro" id="IPR036691">
    <property type="entry name" value="Endo/exonu/phosph_ase_sf"/>
</dbReference>
<organism evidence="11 12">
    <name type="scientific">Psychroflexus aurantiacus</name>
    <dbReference type="NCBI Taxonomy" id="2709310"/>
    <lineage>
        <taxon>Bacteria</taxon>
        <taxon>Pseudomonadati</taxon>
        <taxon>Bacteroidota</taxon>
        <taxon>Flavobacteriia</taxon>
        <taxon>Flavobacteriales</taxon>
        <taxon>Flavobacteriaceae</taxon>
        <taxon>Psychroflexus</taxon>
    </lineage>
</organism>
<dbReference type="PANTHER" id="PTHR15822:SF4">
    <property type="entry name" value="TYROSYL-DNA PHOSPHODIESTERASE 2"/>
    <property type="match status" value="1"/>
</dbReference>
<dbReference type="PROSITE" id="PS51257">
    <property type="entry name" value="PROKAR_LIPOPROTEIN"/>
    <property type="match status" value="1"/>
</dbReference>
<dbReference type="GO" id="GO:0046872">
    <property type="term" value="F:metal ion binding"/>
    <property type="evidence" value="ECO:0007669"/>
    <property type="project" value="UniProtKB-KW"/>
</dbReference>
<proteinExistence type="predicted"/>
<evidence type="ECO:0000256" key="8">
    <source>
        <dbReference type="ARBA" id="ARBA00023204"/>
    </source>
</evidence>
<evidence type="ECO:0000256" key="1">
    <source>
        <dbReference type="ARBA" id="ARBA00001936"/>
    </source>
</evidence>
<name>A0A6B3R6S0_9FLAO</name>
<keyword evidence="11" id="KW-0269">Exonuclease</keyword>
<gene>
    <name evidence="11" type="ORF">G3567_04965</name>
</gene>
<comment type="cofactor">
    <cofactor evidence="1">
        <name>Mn(2+)</name>
        <dbReference type="ChEBI" id="CHEBI:29035"/>
    </cofactor>
</comment>
<dbReference type="GO" id="GO:0006281">
    <property type="term" value="P:DNA repair"/>
    <property type="evidence" value="ECO:0007669"/>
    <property type="project" value="UniProtKB-KW"/>
</dbReference>
<reference evidence="11 12" key="1">
    <citation type="submission" date="2020-02" db="EMBL/GenBank/DDBJ databases">
        <title>Flavobacteriaceae Psychroflexus bacterium YR1-1, complete genome.</title>
        <authorList>
            <person name="Li Y."/>
            <person name="Wu S."/>
        </authorList>
    </citation>
    <scope>NUCLEOTIDE SEQUENCE [LARGE SCALE GENOMIC DNA]</scope>
    <source>
        <strain evidence="11 12">YR1-1</strain>
    </source>
</reference>
<evidence type="ECO:0000256" key="3">
    <source>
        <dbReference type="ARBA" id="ARBA00022722"/>
    </source>
</evidence>
<dbReference type="InterPro" id="IPR005135">
    <property type="entry name" value="Endo/exonuclease/phosphatase"/>
</dbReference>
<keyword evidence="9" id="KW-0472">Membrane</keyword>
<dbReference type="GO" id="GO:0004519">
    <property type="term" value="F:endonuclease activity"/>
    <property type="evidence" value="ECO:0007669"/>
    <property type="project" value="UniProtKB-KW"/>
</dbReference>